<keyword evidence="3" id="KW-1185">Reference proteome</keyword>
<organism evidence="2 3">
    <name type="scientific">Cirrhinus mrigala</name>
    <name type="common">Mrigala</name>
    <dbReference type="NCBI Taxonomy" id="683832"/>
    <lineage>
        <taxon>Eukaryota</taxon>
        <taxon>Metazoa</taxon>
        <taxon>Chordata</taxon>
        <taxon>Craniata</taxon>
        <taxon>Vertebrata</taxon>
        <taxon>Euteleostomi</taxon>
        <taxon>Actinopterygii</taxon>
        <taxon>Neopterygii</taxon>
        <taxon>Teleostei</taxon>
        <taxon>Ostariophysi</taxon>
        <taxon>Cypriniformes</taxon>
        <taxon>Cyprinidae</taxon>
        <taxon>Labeoninae</taxon>
        <taxon>Labeonini</taxon>
        <taxon>Cirrhinus</taxon>
    </lineage>
</organism>
<evidence type="ECO:0000313" key="3">
    <source>
        <dbReference type="Proteomes" id="UP001529510"/>
    </source>
</evidence>
<dbReference type="EMBL" id="JAMKFB020000010">
    <property type="protein sequence ID" value="KAL0182905.1"/>
    <property type="molecule type" value="Genomic_DNA"/>
</dbReference>
<dbReference type="PANTHER" id="PTHR21704:SF18">
    <property type="entry name" value="NIPPED-B-LIKE PROTEIN"/>
    <property type="match status" value="1"/>
</dbReference>
<proteinExistence type="predicted"/>
<sequence>SRGSSSDSDSSDDVIRRRKKPRRSAPVNSDSDSDLDLEDVDKVMQRLPDNPEPLLDFANASQGILLLLMLKQHLKNLYGFSDSKIQKYSPTESAKVYDKAVNRKANVHFNPRQTLDYLTNNLSNGDLTYDVKRR</sequence>
<comment type="caution">
    <text evidence="2">The sequence shown here is derived from an EMBL/GenBank/DDBJ whole genome shotgun (WGS) entry which is preliminary data.</text>
</comment>
<feature type="non-terminal residue" evidence="2">
    <location>
        <position position="134"/>
    </location>
</feature>
<dbReference type="PANTHER" id="PTHR21704">
    <property type="entry name" value="NIPPED-B-LIKE PROTEIN DELANGIN SCC2-RELATED"/>
    <property type="match status" value="1"/>
</dbReference>
<accession>A0ABD0QAI8</accession>
<feature type="region of interest" description="Disordered" evidence="1">
    <location>
        <begin position="1"/>
        <end position="37"/>
    </location>
</feature>
<dbReference type="Proteomes" id="UP001529510">
    <property type="component" value="Unassembled WGS sequence"/>
</dbReference>
<dbReference type="InterPro" id="IPR033031">
    <property type="entry name" value="Scc2/Nipped-B"/>
</dbReference>
<reference evidence="2 3" key="1">
    <citation type="submission" date="2024-05" db="EMBL/GenBank/DDBJ databases">
        <title>Genome sequencing and assembly of Indian major carp, Cirrhinus mrigala (Hamilton, 1822).</title>
        <authorList>
            <person name="Mohindra V."/>
            <person name="Chowdhury L.M."/>
            <person name="Lal K."/>
            <person name="Jena J.K."/>
        </authorList>
    </citation>
    <scope>NUCLEOTIDE SEQUENCE [LARGE SCALE GENOMIC DNA]</scope>
    <source>
        <strain evidence="2">CM1030</strain>
        <tissue evidence="2">Blood</tissue>
    </source>
</reference>
<gene>
    <name evidence="2" type="ORF">M9458_022280</name>
</gene>
<name>A0ABD0QAI8_CIRMR</name>
<protein>
    <submittedName>
        <fullName evidence="2">Uncharacterized protein</fullName>
    </submittedName>
</protein>
<evidence type="ECO:0000256" key="1">
    <source>
        <dbReference type="SAM" id="MobiDB-lite"/>
    </source>
</evidence>
<feature type="non-terminal residue" evidence="2">
    <location>
        <position position="1"/>
    </location>
</feature>
<evidence type="ECO:0000313" key="2">
    <source>
        <dbReference type="EMBL" id="KAL0182905.1"/>
    </source>
</evidence>
<dbReference type="AlphaFoldDB" id="A0ABD0QAI8"/>